<dbReference type="InterPro" id="IPR058891">
    <property type="entry name" value="CPPA"/>
</dbReference>
<accession>A0A4Z8YMW9</accession>
<organism evidence="1 2">
    <name type="scientific">Salmonella enterica subsp. enterica serovar Bareilly</name>
    <dbReference type="NCBI Taxonomy" id="58096"/>
    <lineage>
        <taxon>Bacteria</taxon>
        <taxon>Pseudomonadati</taxon>
        <taxon>Pseudomonadota</taxon>
        <taxon>Gammaproteobacteria</taxon>
        <taxon>Enterobacterales</taxon>
        <taxon>Enterobacteriaceae</taxon>
        <taxon>Salmonella</taxon>
    </lineage>
</organism>
<dbReference type="AlphaFoldDB" id="A0A4Z8YMW9"/>
<proteinExistence type="predicted"/>
<reference evidence="1 2" key="1">
    <citation type="journal article" date="2019" name="Appl. Environ. Microbiol.">
        <title>Clinically Unreported Salmonellosis Outbreak Detected via Comparative Genomic Analysis of Municipal Wastewater Salmonella Isolates.</title>
        <authorList>
            <person name="Diemert S."/>
            <person name="Yan T."/>
        </authorList>
    </citation>
    <scope>NUCLEOTIDE SEQUENCE [LARGE SCALE GENOMIC DNA]</scope>
    <source>
        <strain evidence="1 2">HIY0301</strain>
    </source>
</reference>
<comment type="caution">
    <text evidence="1">The sequence shown here is derived from an EMBL/GenBank/DDBJ whole genome shotgun (WGS) entry which is preliminary data.</text>
</comment>
<dbReference type="Proteomes" id="UP000319840">
    <property type="component" value="Unassembled WGS sequence"/>
</dbReference>
<protein>
    <submittedName>
        <fullName evidence="1">Cryptic plasmid protein A</fullName>
    </submittedName>
</protein>
<evidence type="ECO:0000313" key="1">
    <source>
        <dbReference type="EMBL" id="TSE95789.1"/>
    </source>
</evidence>
<name>A0A4Z8YMW9_SALET</name>
<dbReference type="Pfam" id="PF25860">
    <property type="entry name" value="CPPA"/>
    <property type="match status" value="1"/>
</dbReference>
<evidence type="ECO:0000313" key="2">
    <source>
        <dbReference type="Proteomes" id="UP000319840"/>
    </source>
</evidence>
<dbReference type="EMBL" id="VLQD01000037">
    <property type="protein sequence ID" value="TSE95789.1"/>
    <property type="molecule type" value="Genomic_DNA"/>
</dbReference>
<sequence length="89" mass="9710">MGNEPMITENERDRRTAAWLIETYGAEAVAEAETRIAGARKPYPSNIAKVLGASLPEALKRTENAAARQKLAGLRRMLDGKAVKTSQDL</sequence>
<gene>
    <name evidence="1" type="ORF">FG767_22625</name>
</gene>